<feature type="domain" description="ABC transmembrane type-1" evidence="7">
    <location>
        <begin position="22"/>
        <end position="204"/>
    </location>
</feature>
<feature type="transmembrane region" description="Helical" evidence="6">
    <location>
        <begin position="59"/>
        <end position="81"/>
    </location>
</feature>
<evidence type="ECO:0000256" key="3">
    <source>
        <dbReference type="ARBA" id="ARBA00022692"/>
    </source>
</evidence>
<feature type="transmembrane region" description="Helical" evidence="6">
    <location>
        <begin position="132"/>
        <end position="150"/>
    </location>
</feature>
<evidence type="ECO:0000256" key="1">
    <source>
        <dbReference type="ARBA" id="ARBA00004141"/>
    </source>
</evidence>
<evidence type="ECO:0000256" key="5">
    <source>
        <dbReference type="ARBA" id="ARBA00023136"/>
    </source>
</evidence>
<dbReference type="InterPro" id="IPR051204">
    <property type="entry name" value="ABC_transp_perm/SBD"/>
</dbReference>
<dbReference type="PANTHER" id="PTHR30177:SF4">
    <property type="entry name" value="OSMOPROTECTANT IMPORT PERMEASE PROTEIN OSMW"/>
    <property type="match status" value="1"/>
</dbReference>
<evidence type="ECO:0000256" key="6">
    <source>
        <dbReference type="RuleBase" id="RU363032"/>
    </source>
</evidence>
<feature type="transmembrane region" description="Helical" evidence="6">
    <location>
        <begin position="87"/>
        <end position="107"/>
    </location>
</feature>
<dbReference type="RefSeq" id="WP_253669632.1">
    <property type="nucleotide sequence ID" value="NZ_JAMTCP010000010.1"/>
</dbReference>
<dbReference type="Gene3D" id="1.10.3720.10">
    <property type="entry name" value="MetI-like"/>
    <property type="match status" value="1"/>
</dbReference>
<evidence type="ECO:0000313" key="8">
    <source>
        <dbReference type="EMBL" id="MCP2258721.1"/>
    </source>
</evidence>
<name>A0ABT1HT75_STRSD</name>
<gene>
    <name evidence="8" type="ORF">LX15_002419</name>
</gene>
<keyword evidence="4 6" id="KW-1133">Transmembrane helix</keyword>
<dbReference type="Pfam" id="PF00528">
    <property type="entry name" value="BPD_transp_1"/>
    <property type="match status" value="1"/>
</dbReference>
<comment type="caution">
    <text evidence="8">The sequence shown here is derived from an EMBL/GenBank/DDBJ whole genome shotgun (WGS) entry which is preliminary data.</text>
</comment>
<evidence type="ECO:0000259" key="7">
    <source>
        <dbReference type="PROSITE" id="PS50928"/>
    </source>
</evidence>
<comment type="similarity">
    <text evidence="6">Belongs to the binding-protein-dependent transport system permease family.</text>
</comment>
<dbReference type="Proteomes" id="UP001205311">
    <property type="component" value="Unassembled WGS sequence"/>
</dbReference>
<dbReference type="PANTHER" id="PTHR30177">
    <property type="entry name" value="GLYCINE BETAINE/L-PROLINE TRANSPORT SYSTEM PERMEASE PROTEIN PROW"/>
    <property type="match status" value="1"/>
</dbReference>
<dbReference type="InterPro" id="IPR000515">
    <property type="entry name" value="MetI-like"/>
</dbReference>
<evidence type="ECO:0000256" key="2">
    <source>
        <dbReference type="ARBA" id="ARBA00022448"/>
    </source>
</evidence>
<keyword evidence="2 6" id="KW-0813">Transport</keyword>
<keyword evidence="9" id="KW-1185">Reference proteome</keyword>
<dbReference type="EMBL" id="JAMTCP010000010">
    <property type="protein sequence ID" value="MCP2258721.1"/>
    <property type="molecule type" value="Genomic_DNA"/>
</dbReference>
<proteinExistence type="inferred from homology"/>
<reference evidence="8 9" key="1">
    <citation type="submission" date="2022-06" db="EMBL/GenBank/DDBJ databases">
        <title>Genomic Encyclopedia of Archaeal and Bacterial Type Strains, Phase II (KMG-II): from individual species to whole genera.</title>
        <authorList>
            <person name="Goeker M."/>
        </authorList>
    </citation>
    <scope>NUCLEOTIDE SEQUENCE [LARGE SCALE GENOMIC DNA]</scope>
    <source>
        <strain evidence="8 9">DSM 40477</strain>
    </source>
</reference>
<dbReference type="InterPro" id="IPR035906">
    <property type="entry name" value="MetI-like_sf"/>
</dbReference>
<dbReference type="PROSITE" id="PS50928">
    <property type="entry name" value="ABC_TM1"/>
    <property type="match status" value="1"/>
</dbReference>
<feature type="transmembrane region" description="Helical" evidence="6">
    <location>
        <begin position="156"/>
        <end position="174"/>
    </location>
</feature>
<dbReference type="SUPFAM" id="SSF161098">
    <property type="entry name" value="MetI-like"/>
    <property type="match status" value="1"/>
</dbReference>
<evidence type="ECO:0000256" key="4">
    <source>
        <dbReference type="ARBA" id="ARBA00022989"/>
    </source>
</evidence>
<sequence>MLDDLSRYLGSESNRELVLTQLVQHVPLALLPLVVGVVLAIPLGWLAQRHPLVRTALLGSANVVYTVPSLAFFVVIPGIIGTQILDPVNVVAALSIYTAALLVRPVVDALDAVPAHVVAAATAMGYRPLRRFLAVELPLAVPVLVAGVRVASVSNISLASVGALLGVGGLGALFTSGFQTSYLPPILVGIVLTLVLALVMDLVLVGLRWLLTPWARAGGTR</sequence>
<feature type="transmembrane region" description="Helical" evidence="6">
    <location>
        <begin position="26"/>
        <end position="47"/>
    </location>
</feature>
<evidence type="ECO:0000313" key="9">
    <source>
        <dbReference type="Proteomes" id="UP001205311"/>
    </source>
</evidence>
<keyword evidence="5 6" id="KW-0472">Membrane</keyword>
<protein>
    <submittedName>
        <fullName evidence="8">Osmoprotectant transport system permease protein</fullName>
    </submittedName>
</protein>
<comment type="subcellular location">
    <subcellularLocation>
        <location evidence="6">Cell membrane</location>
        <topology evidence="6">Multi-pass membrane protein</topology>
    </subcellularLocation>
    <subcellularLocation>
        <location evidence="1">Membrane</location>
        <topology evidence="1">Multi-pass membrane protein</topology>
    </subcellularLocation>
</comment>
<keyword evidence="3 6" id="KW-0812">Transmembrane</keyword>
<feature type="transmembrane region" description="Helical" evidence="6">
    <location>
        <begin position="186"/>
        <end position="211"/>
    </location>
</feature>
<accession>A0ABT1HT75</accession>
<organism evidence="8 9">
    <name type="scientific">Streptoalloteichus tenebrarius (strain ATCC 17920 / DSM 40477 / JCM 4838 / CBS 697.72 / NBRC 16177 / NCIMB 11028 / NRRL B-12390 / A12253. 1 / ISP 5477)</name>
    <name type="common">Streptomyces tenebrarius</name>
    <dbReference type="NCBI Taxonomy" id="1933"/>
    <lineage>
        <taxon>Bacteria</taxon>
        <taxon>Bacillati</taxon>
        <taxon>Actinomycetota</taxon>
        <taxon>Actinomycetes</taxon>
        <taxon>Pseudonocardiales</taxon>
        <taxon>Pseudonocardiaceae</taxon>
        <taxon>Streptoalloteichus</taxon>
    </lineage>
</organism>